<evidence type="ECO:0000256" key="1">
    <source>
        <dbReference type="ARBA" id="ARBA00022723"/>
    </source>
</evidence>
<dbReference type="InterPro" id="IPR002867">
    <property type="entry name" value="IBR_dom"/>
</dbReference>
<reference evidence="6 7" key="1">
    <citation type="journal article" date="2013" name="Curr. Biol.">
        <title>The Genome of the Foraminiferan Reticulomyxa filosa.</title>
        <authorList>
            <person name="Glockner G."/>
            <person name="Hulsmann N."/>
            <person name="Schleicher M."/>
            <person name="Noegel A.A."/>
            <person name="Eichinger L."/>
            <person name="Gallinger C."/>
            <person name="Pawlowski J."/>
            <person name="Sierra R."/>
            <person name="Euteneuer U."/>
            <person name="Pillet L."/>
            <person name="Moustafa A."/>
            <person name="Platzer M."/>
            <person name="Groth M."/>
            <person name="Szafranski K."/>
            <person name="Schliwa M."/>
        </authorList>
    </citation>
    <scope>NUCLEOTIDE SEQUENCE [LARGE SCALE GENOMIC DNA]</scope>
</reference>
<keyword evidence="4" id="KW-0862">Zinc</keyword>
<evidence type="ECO:0000256" key="2">
    <source>
        <dbReference type="ARBA" id="ARBA00022771"/>
    </source>
</evidence>
<name>X6NZX1_RETFI</name>
<dbReference type="Proteomes" id="UP000023152">
    <property type="component" value="Unassembled WGS sequence"/>
</dbReference>
<organism evidence="6 7">
    <name type="scientific">Reticulomyxa filosa</name>
    <dbReference type="NCBI Taxonomy" id="46433"/>
    <lineage>
        <taxon>Eukaryota</taxon>
        <taxon>Sar</taxon>
        <taxon>Rhizaria</taxon>
        <taxon>Retaria</taxon>
        <taxon>Foraminifera</taxon>
        <taxon>Monothalamids</taxon>
        <taxon>Reticulomyxidae</taxon>
        <taxon>Reticulomyxa</taxon>
    </lineage>
</organism>
<evidence type="ECO:0000256" key="4">
    <source>
        <dbReference type="ARBA" id="ARBA00022833"/>
    </source>
</evidence>
<dbReference type="AlphaFoldDB" id="X6NZX1"/>
<accession>X6NZX1</accession>
<dbReference type="EMBL" id="ASPP01004949">
    <property type="protein sequence ID" value="ETO31413.1"/>
    <property type="molecule type" value="Genomic_DNA"/>
</dbReference>
<proteinExistence type="predicted"/>
<dbReference type="GO" id="GO:0008270">
    <property type="term" value="F:zinc ion binding"/>
    <property type="evidence" value="ECO:0007669"/>
    <property type="project" value="UniProtKB-KW"/>
</dbReference>
<dbReference type="SUPFAM" id="SSF57850">
    <property type="entry name" value="RING/U-box"/>
    <property type="match status" value="1"/>
</dbReference>
<keyword evidence="2" id="KW-0863">Zinc-finger</keyword>
<dbReference type="InterPro" id="IPR029071">
    <property type="entry name" value="Ubiquitin-like_domsf"/>
</dbReference>
<dbReference type="Pfam" id="PF01485">
    <property type="entry name" value="IBR"/>
    <property type="match status" value="1"/>
</dbReference>
<keyword evidence="7" id="KW-1185">Reference proteome</keyword>
<evidence type="ECO:0000259" key="5">
    <source>
        <dbReference type="Pfam" id="PF01485"/>
    </source>
</evidence>
<evidence type="ECO:0000313" key="7">
    <source>
        <dbReference type="Proteomes" id="UP000023152"/>
    </source>
</evidence>
<dbReference type="Gene3D" id="1.20.120.1750">
    <property type="match status" value="1"/>
</dbReference>
<sequence>MDEELNLGNFVAENVEIYKNIVVNKSNQKRLMLKDIPSNWTLQRFLEELKDKDSNFAEAKSVTLYLNSHELNDKSKTLAQLGFKDNSMISTVWHVLGGTSIQRQYPKDLTTWPKNIIPVKDGCFSHTYELVEGYYNAKISCCGTVTSAETAYNMLKNEINNRRPSVLKCQFSTSCGKSLSFSDFAWLAQLTPEENKDLMAKYEQSTNKETEISPLAKELLRNSKTATISGIANVPTLRLCLNTQCRAMIQWTERCKHVKCPDCKGEFCMICLVQWKPEHSNVVCTVVPN</sequence>
<keyword evidence="3" id="KW-0833">Ubl conjugation pathway</keyword>
<comment type="caution">
    <text evidence="6">The sequence shown here is derived from an EMBL/GenBank/DDBJ whole genome shotgun (WGS) entry which is preliminary data.</text>
</comment>
<keyword evidence="1" id="KW-0479">Metal-binding</keyword>
<evidence type="ECO:0000256" key="3">
    <source>
        <dbReference type="ARBA" id="ARBA00022786"/>
    </source>
</evidence>
<dbReference type="OrthoDB" id="419317at2759"/>
<gene>
    <name evidence="6" type="ORF">RFI_05708</name>
</gene>
<protein>
    <recommendedName>
        <fullName evidence="5">IBR domain-containing protein</fullName>
    </recommendedName>
</protein>
<feature type="domain" description="IBR" evidence="5">
    <location>
        <begin position="229"/>
        <end position="284"/>
    </location>
</feature>
<evidence type="ECO:0000313" key="6">
    <source>
        <dbReference type="EMBL" id="ETO31413.1"/>
    </source>
</evidence>
<dbReference type="SUPFAM" id="SSF54236">
    <property type="entry name" value="Ubiquitin-like"/>
    <property type="match status" value="1"/>
</dbReference>